<dbReference type="InterPro" id="IPR001254">
    <property type="entry name" value="Trypsin_dom"/>
</dbReference>
<dbReference type="AlphaFoldDB" id="A0A166X733"/>
<proteinExistence type="predicted"/>
<feature type="domain" description="Peptidase S1" evidence="2">
    <location>
        <begin position="31"/>
        <end position="280"/>
    </location>
</feature>
<dbReference type="Proteomes" id="UP000076863">
    <property type="component" value="Unassembled WGS sequence"/>
</dbReference>
<organism evidence="3 4">
    <name type="scientific">Beauveria brongniartii RCEF 3172</name>
    <dbReference type="NCBI Taxonomy" id="1081107"/>
    <lineage>
        <taxon>Eukaryota</taxon>
        <taxon>Fungi</taxon>
        <taxon>Dikarya</taxon>
        <taxon>Ascomycota</taxon>
        <taxon>Pezizomycotina</taxon>
        <taxon>Sordariomycetes</taxon>
        <taxon>Hypocreomycetidae</taxon>
        <taxon>Hypocreales</taxon>
        <taxon>Cordycipitaceae</taxon>
        <taxon>Beauveria</taxon>
        <taxon>Beauveria brongniartii</taxon>
    </lineage>
</organism>
<dbReference type="GO" id="GO:0004252">
    <property type="term" value="F:serine-type endopeptidase activity"/>
    <property type="evidence" value="ECO:0007669"/>
    <property type="project" value="InterPro"/>
</dbReference>
<dbReference type="Pfam" id="PF17945">
    <property type="entry name" value="Crystall_4"/>
    <property type="match status" value="2"/>
</dbReference>
<name>A0A166X733_9HYPO</name>
<evidence type="ECO:0000259" key="2">
    <source>
        <dbReference type="PROSITE" id="PS50240"/>
    </source>
</evidence>
<evidence type="ECO:0000313" key="4">
    <source>
        <dbReference type="Proteomes" id="UP000076863"/>
    </source>
</evidence>
<dbReference type="Pfam" id="PF00089">
    <property type="entry name" value="Trypsin"/>
    <property type="match status" value="1"/>
</dbReference>
<dbReference type="InterPro" id="IPR040966">
    <property type="entry name" value="StcE_C"/>
</dbReference>
<dbReference type="GO" id="GO:0006508">
    <property type="term" value="P:proteolysis"/>
    <property type="evidence" value="ECO:0007669"/>
    <property type="project" value="InterPro"/>
</dbReference>
<accession>A0A166X733</accession>
<dbReference type="OrthoDB" id="4861287at2759"/>
<dbReference type="EMBL" id="AZHA01000042">
    <property type="protein sequence ID" value="OAA35492.1"/>
    <property type="molecule type" value="Genomic_DNA"/>
</dbReference>
<dbReference type="PROSITE" id="PS50240">
    <property type="entry name" value="TRYPSIN_DOM"/>
    <property type="match status" value="1"/>
</dbReference>
<dbReference type="Gene3D" id="2.40.10.10">
    <property type="entry name" value="Trypsin-like serine proteases"/>
    <property type="match status" value="1"/>
</dbReference>
<evidence type="ECO:0000313" key="3">
    <source>
        <dbReference type="EMBL" id="OAA35492.1"/>
    </source>
</evidence>
<protein>
    <submittedName>
        <fullName evidence="3">Peptidase S1 and S6, chymotrypsin/Hap</fullName>
    </submittedName>
</protein>
<feature type="chain" id="PRO_5007882163" evidence="1">
    <location>
        <begin position="20"/>
        <end position="477"/>
    </location>
</feature>
<feature type="signal peptide" evidence="1">
    <location>
        <begin position="1"/>
        <end position="19"/>
    </location>
</feature>
<reference evidence="3 4" key="1">
    <citation type="journal article" date="2016" name="Genome Biol. Evol.">
        <title>Divergent and convergent evolution of fungal pathogenicity.</title>
        <authorList>
            <person name="Shang Y."/>
            <person name="Xiao G."/>
            <person name="Zheng P."/>
            <person name="Cen K."/>
            <person name="Zhan S."/>
            <person name="Wang C."/>
        </authorList>
    </citation>
    <scope>NUCLEOTIDE SEQUENCE [LARGE SCALE GENOMIC DNA]</scope>
    <source>
        <strain evidence="3 4">RCEF 3172</strain>
    </source>
</reference>
<comment type="caution">
    <text evidence="3">The sequence shown here is derived from an EMBL/GenBank/DDBJ whole genome shotgun (WGS) entry which is preliminary data.</text>
</comment>
<dbReference type="SUPFAM" id="SSF50494">
    <property type="entry name" value="Trypsin-like serine proteases"/>
    <property type="match status" value="1"/>
</dbReference>
<keyword evidence="1" id="KW-0732">Signal</keyword>
<dbReference type="Gene3D" id="2.60.20.40">
    <property type="match status" value="2"/>
</dbReference>
<evidence type="ECO:0000256" key="1">
    <source>
        <dbReference type="SAM" id="SignalP"/>
    </source>
</evidence>
<dbReference type="InterPro" id="IPR043504">
    <property type="entry name" value="Peptidase_S1_PA_chymotrypsin"/>
</dbReference>
<dbReference type="InterPro" id="IPR009003">
    <property type="entry name" value="Peptidase_S1_PA"/>
</dbReference>
<keyword evidence="4" id="KW-1185">Reference proteome</keyword>
<dbReference type="PROSITE" id="PS00134">
    <property type="entry name" value="TRYPSIN_HIS"/>
    <property type="match status" value="1"/>
</dbReference>
<gene>
    <name evidence="3" type="ORF">BBO_08716</name>
</gene>
<sequence length="477" mass="51209">MRPALSLSLAAALARLSSATPIVIDEATFKANGGDLADIPNSIRTQNEVLRSYSYNTPWLVVGDIGGCTATWLGNDESGNTYILTAAHCVGYTGEVTSVNREFTAWDGRVIASGAGTAYVPPERINKPPGMGGASTDIALLKLPTRAQIVGKTGLPLDRPLLNDASDERGRDVILVGYGTWGVGRDVSGSYFPSSGARRLYGRGRIDDIFELDYGIGASFQPTGPSPSWARVAPGDSGSAWWQIRDNRPVIIATTNGGHDTKSTAARVSKYIGWIRGIYADAQLSSAAKPLGCIVNISNNDTYCLPAGERSPYSLPDWIYNKQVYVDAAPGTAVMLSDYDNLSYNRIATFDGTVENDKLKAVKAVNGETLDFSHPKSMRVVASSTALGCIFGLTSGRKYCLPAGQRSGYELPGWISGLDVQAQPASGAKVMLCDWANLSYNRLATFDSFVQNWELRNVTAANGQMLDFSRPKSMRVL</sequence>
<dbReference type="InterPro" id="IPR018114">
    <property type="entry name" value="TRYPSIN_HIS"/>
</dbReference>